<dbReference type="Gene3D" id="3.30.565.10">
    <property type="entry name" value="Histidine kinase-like ATPase, C-terminal domain"/>
    <property type="match status" value="1"/>
</dbReference>
<dbReference type="Gene3D" id="6.10.340.10">
    <property type="match status" value="1"/>
</dbReference>
<evidence type="ECO:0000256" key="8">
    <source>
        <dbReference type="ARBA" id="ARBA00022989"/>
    </source>
</evidence>
<dbReference type="PRINTS" id="PR00344">
    <property type="entry name" value="BCTRLSENSOR"/>
</dbReference>
<dbReference type="GO" id="GO:0000155">
    <property type="term" value="F:phosphorelay sensor kinase activity"/>
    <property type="evidence" value="ECO:0007669"/>
    <property type="project" value="InterPro"/>
</dbReference>
<dbReference type="InterPro" id="IPR005467">
    <property type="entry name" value="His_kinase_dom"/>
</dbReference>
<evidence type="ECO:0000313" key="14">
    <source>
        <dbReference type="EMBL" id="OHV32716.1"/>
    </source>
</evidence>
<keyword evidence="15" id="KW-1185">Reference proteome</keyword>
<dbReference type="SUPFAM" id="SSF158472">
    <property type="entry name" value="HAMP domain-like"/>
    <property type="match status" value="1"/>
</dbReference>
<feature type="domain" description="HAMP" evidence="13">
    <location>
        <begin position="177"/>
        <end position="230"/>
    </location>
</feature>
<dbReference type="Pfam" id="PF02518">
    <property type="entry name" value="HATPase_c"/>
    <property type="match status" value="1"/>
</dbReference>
<evidence type="ECO:0000259" key="12">
    <source>
        <dbReference type="PROSITE" id="PS50109"/>
    </source>
</evidence>
<comment type="catalytic activity">
    <reaction evidence="1">
        <text>ATP + protein L-histidine = ADP + protein N-phospho-L-histidine.</text>
        <dbReference type="EC" id="2.7.13.3"/>
    </reaction>
</comment>
<keyword evidence="8 11" id="KW-1133">Transmembrane helix</keyword>
<evidence type="ECO:0000256" key="4">
    <source>
        <dbReference type="ARBA" id="ARBA00022553"/>
    </source>
</evidence>
<dbReference type="Proteomes" id="UP000179627">
    <property type="component" value="Unassembled WGS sequence"/>
</dbReference>
<keyword evidence="9" id="KW-0902">Two-component regulatory system</keyword>
<dbReference type="EMBL" id="MBLM01000137">
    <property type="protein sequence ID" value="OHV32716.1"/>
    <property type="molecule type" value="Genomic_DNA"/>
</dbReference>
<gene>
    <name evidence="14" type="ORF">CC117_24530</name>
</gene>
<dbReference type="CDD" id="cd00075">
    <property type="entry name" value="HATPase"/>
    <property type="match status" value="1"/>
</dbReference>
<comment type="caution">
    <text evidence="14">The sequence shown here is derived from an EMBL/GenBank/DDBJ whole genome shotgun (WGS) entry which is preliminary data.</text>
</comment>
<sequence length="473" mass="49435">MTLRVRLIAGLLALLAACLAIVGTASVLALRSHLVSQTDTRLHSAQSLLGARGLTALTRLAPLLGAAGLERAVAPTDFVIELRQPDGSVLALAGGDGLLPQVDDVDARIASGGPFTLETSRGPYRVVVGALPGGLIDLVALPLGPVRDTTSQLILIEVVAGSAVLALGGGCAWFLLGRGLRPLRDVTRTAVAIADGDLARRVPHGPGRTETDRLATALNVMLAQIQRAFEERARSQDRLRRFVADASHELRTPLTSVRGYVDLLRQGVVPPAGRDDALRRVQDETRRMGTLVDDLLYLAHLDEERQPEHRTIDLAAIVRDAAADAAAVEPDRPLAVHAPPECQVRGDSDGLRQVVGNLLTNIRVHTPAGTPGEVSLDVSAGRVRLQVRDEGPGLEPADLERIFDRFYRSSAGRDRGRGGSGLGMSIVAAVAAAHGGTAEATGAPGQGLTVRITLPAGPSGADGIAISSPSTPS</sequence>
<dbReference type="SMART" id="SM00304">
    <property type="entry name" value="HAMP"/>
    <property type="match status" value="1"/>
</dbReference>
<dbReference type="AlphaFoldDB" id="A0A1S1QGH5"/>
<dbReference type="InterPro" id="IPR050428">
    <property type="entry name" value="TCS_sensor_his_kinase"/>
</dbReference>
<dbReference type="EC" id="2.7.13.3" evidence="3"/>
<keyword evidence="5" id="KW-0808">Transferase</keyword>
<evidence type="ECO:0000256" key="9">
    <source>
        <dbReference type="ARBA" id="ARBA00023012"/>
    </source>
</evidence>
<evidence type="ECO:0000256" key="10">
    <source>
        <dbReference type="ARBA" id="ARBA00023136"/>
    </source>
</evidence>
<evidence type="ECO:0000256" key="6">
    <source>
        <dbReference type="ARBA" id="ARBA00022692"/>
    </source>
</evidence>
<evidence type="ECO:0000256" key="5">
    <source>
        <dbReference type="ARBA" id="ARBA00022679"/>
    </source>
</evidence>
<dbReference type="Pfam" id="PF00512">
    <property type="entry name" value="HisKA"/>
    <property type="match status" value="1"/>
</dbReference>
<evidence type="ECO:0000313" key="15">
    <source>
        <dbReference type="Proteomes" id="UP000179627"/>
    </source>
</evidence>
<accession>A0A1S1QGH5</accession>
<reference evidence="15" key="1">
    <citation type="submission" date="2016-07" db="EMBL/GenBank/DDBJ databases">
        <title>Sequence Frankia sp. strain CcI1.17.</title>
        <authorList>
            <person name="Ghodhbane-Gtari F."/>
            <person name="Swanson E."/>
            <person name="Gueddou A."/>
            <person name="Morris K."/>
            <person name="Hezbri K."/>
            <person name="Ktari A."/>
            <person name="Nouioui I."/>
            <person name="Abebe-Akele F."/>
            <person name="Simpson S."/>
            <person name="Thomas K."/>
            <person name="Gtari M."/>
            <person name="Tisa L.S."/>
            <person name="Hurst S."/>
        </authorList>
    </citation>
    <scope>NUCLEOTIDE SEQUENCE [LARGE SCALE GENOMIC DNA]</scope>
    <source>
        <strain evidence="15">Cc1.17</strain>
    </source>
</reference>
<dbReference type="FunFam" id="1.10.287.130:FF:000001">
    <property type="entry name" value="Two-component sensor histidine kinase"/>
    <property type="match status" value="1"/>
</dbReference>
<evidence type="ECO:0000256" key="1">
    <source>
        <dbReference type="ARBA" id="ARBA00000085"/>
    </source>
</evidence>
<comment type="subcellular location">
    <subcellularLocation>
        <location evidence="2">Cell membrane</location>
    </subcellularLocation>
</comment>
<dbReference type="InterPro" id="IPR036890">
    <property type="entry name" value="HATPase_C_sf"/>
</dbReference>
<dbReference type="InterPro" id="IPR003661">
    <property type="entry name" value="HisK_dim/P_dom"/>
</dbReference>
<dbReference type="OrthoDB" id="9786919at2"/>
<proteinExistence type="predicted"/>
<dbReference type="GO" id="GO:0005886">
    <property type="term" value="C:plasma membrane"/>
    <property type="evidence" value="ECO:0007669"/>
    <property type="project" value="UniProtKB-SubCell"/>
</dbReference>
<evidence type="ECO:0000256" key="2">
    <source>
        <dbReference type="ARBA" id="ARBA00004236"/>
    </source>
</evidence>
<keyword evidence="6 11" id="KW-0812">Transmembrane</keyword>
<dbReference type="InterPro" id="IPR003660">
    <property type="entry name" value="HAMP_dom"/>
</dbReference>
<dbReference type="InterPro" id="IPR003594">
    <property type="entry name" value="HATPase_dom"/>
</dbReference>
<dbReference type="SUPFAM" id="SSF47384">
    <property type="entry name" value="Homodimeric domain of signal transducing histidine kinase"/>
    <property type="match status" value="1"/>
</dbReference>
<dbReference type="SUPFAM" id="SSF55874">
    <property type="entry name" value="ATPase domain of HSP90 chaperone/DNA topoisomerase II/histidine kinase"/>
    <property type="match status" value="1"/>
</dbReference>
<evidence type="ECO:0000256" key="3">
    <source>
        <dbReference type="ARBA" id="ARBA00012438"/>
    </source>
</evidence>
<dbReference type="Gene3D" id="1.10.287.130">
    <property type="match status" value="1"/>
</dbReference>
<dbReference type="PANTHER" id="PTHR45436:SF5">
    <property type="entry name" value="SENSOR HISTIDINE KINASE TRCS"/>
    <property type="match status" value="1"/>
</dbReference>
<dbReference type="SMART" id="SM00387">
    <property type="entry name" value="HATPase_c"/>
    <property type="match status" value="1"/>
</dbReference>
<keyword evidence="10 11" id="KW-0472">Membrane</keyword>
<dbReference type="CDD" id="cd00082">
    <property type="entry name" value="HisKA"/>
    <property type="match status" value="1"/>
</dbReference>
<organism evidence="14 15">
    <name type="scientific">Parafrankia colletiae</name>
    <dbReference type="NCBI Taxonomy" id="573497"/>
    <lineage>
        <taxon>Bacteria</taxon>
        <taxon>Bacillati</taxon>
        <taxon>Actinomycetota</taxon>
        <taxon>Actinomycetes</taxon>
        <taxon>Frankiales</taxon>
        <taxon>Frankiaceae</taxon>
        <taxon>Parafrankia</taxon>
    </lineage>
</organism>
<dbReference type="PROSITE" id="PS50109">
    <property type="entry name" value="HIS_KIN"/>
    <property type="match status" value="1"/>
</dbReference>
<evidence type="ECO:0000256" key="11">
    <source>
        <dbReference type="SAM" id="Phobius"/>
    </source>
</evidence>
<dbReference type="InterPro" id="IPR004358">
    <property type="entry name" value="Sig_transdc_His_kin-like_C"/>
</dbReference>
<dbReference type="PROSITE" id="PS50885">
    <property type="entry name" value="HAMP"/>
    <property type="match status" value="1"/>
</dbReference>
<evidence type="ECO:0000259" key="13">
    <source>
        <dbReference type="PROSITE" id="PS50885"/>
    </source>
</evidence>
<protein>
    <recommendedName>
        <fullName evidence="3">histidine kinase</fullName>
        <ecNumber evidence="3">2.7.13.3</ecNumber>
    </recommendedName>
</protein>
<dbReference type="PANTHER" id="PTHR45436">
    <property type="entry name" value="SENSOR HISTIDINE KINASE YKOH"/>
    <property type="match status" value="1"/>
</dbReference>
<name>A0A1S1QGH5_9ACTN</name>
<keyword evidence="7 14" id="KW-0418">Kinase</keyword>
<dbReference type="InterPro" id="IPR036097">
    <property type="entry name" value="HisK_dim/P_sf"/>
</dbReference>
<dbReference type="PROSITE" id="PS51257">
    <property type="entry name" value="PROKAR_LIPOPROTEIN"/>
    <property type="match status" value="1"/>
</dbReference>
<dbReference type="Pfam" id="PF00672">
    <property type="entry name" value="HAMP"/>
    <property type="match status" value="1"/>
</dbReference>
<dbReference type="SMART" id="SM00388">
    <property type="entry name" value="HisKA"/>
    <property type="match status" value="1"/>
</dbReference>
<feature type="domain" description="Histidine kinase" evidence="12">
    <location>
        <begin position="245"/>
        <end position="458"/>
    </location>
</feature>
<keyword evidence="4" id="KW-0597">Phosphoprotein</keyword>
<dbReference type="RefSeq" id="WP_071087684.1">
    <property type="nucleotide sequence ID" value="NZ_MBLM01000137.1"/>
</dbReference>
<dbReference type="CDD" id="cd06225">
    <property type="entry name" value="HAMP"/>
    <property type="match status" value="1"/>
</dbReference>
<evidence type="ECO:0000256" key="7">
    <source>
        <dbReference type="ARBA" id="ARBA00022777"/>
    </source>
</evidence>
<feature type="transmembrane region" description="Helical" evidence="11">
    <location>
        <begin position="153"/>
        <end position="176"/>
    </location>
</feature>